<dbReference type="EMBL" id="BGPR01007976">
    <property type="protein sequence ID" value="GBN30758.1"/>
    <property type="molecule type" value="Genomic_DNA"/>
</dbReference>
<reference evidence="1 3" key="1">
    <citation type="journal article" date="2019" name="Sci. Rep.">
        <title>Orb-weaving spider Araneus ventricosus genome elucidates the spidroin gene catalogue.</title>
        <authorList>
            <person name="Kono N."/>
            <person name="Nakamura H."/>
            <person name="Ohtoshi R."/>
            <person name="Moran D.A.P."/>
            <person name="Shinohara A."/>
            <person name="Yoshida Y."/>
            <person name="Fujiwara M."/>
            <person name="Mori M."/>
            <person name="Tomita M."/>
            <person name="Arakawa K."/>
        </authorList>
    </citation>
    <scope>NUCLEOTIDE SEQUENCE [LARGE SCALE GENOMIC DNA]</scope>
</reference>
<dbReference type="EMBL" id="BGPR01189505">
    <property type="protein sequence ID" value="GBM87207.1"/>
    <property type="molecule type" value="Genomic_DNA"/>
</dbReference>
<name>A0A4Y2JAV6_ARAVE</name>
<keyword evidence="3" id="KW-1185">Reference proteome</keyword>
<organism evidence="1 3">
    <name type="scientific">Araneus ventricosus</name>
    <name type="common">Orbweaver spider</name>
    <name type="synonym">Epeira ventricosa</name>
    <dbReference type="NCBI Taxonomy" id="182803"/>
    <lineage>
        <taxon>Eukaryota</taxon>
        <taxon>Metazoa</taxon>
        <taxon>Ecdysozoa</taxon>
        <taxon>Arthropoda</taxon>
        <taxon>Chelicerata</taxon>
        <taxon>Arachnida</taxon>
        <taxon>Araneae</taxon>
        <taxon>Araneomorphae</taxon>
        <taxon>Entelegynae</taxon>
        <taxon>Araneoidea</taxon>
        <taxon>Araneidae</taxon>
        <taxon>Araneus</taxon>
    </lineage>
</organism>
<dbReference type="Proteomes" id="UP000499080">
    <property type="component" value="Unassembled WGS sequence"/>
</dbReference>
<dbReference type="AlphaFoldDB" id="A0A4Y2JAV6"/>
<evidence type="ECO:0000313" key="1">
    <source>
        <dbReference type="EMBL" id="GBM87207.1"/>
    </source>
</evidence>
<proteinExistence type="predicted"/>
<sequence>MDSFAVWTESRSDVIVRSRLRGWRATGSKPDSSEDPSCIWSVARLSYVVAKRHTVGAVRLSRGCQLRCLIACFLYLFQQEVTSDSNFSNVRDYFRHQ</sequence>
<evidence type="ECO:0000313" key="3">
    <source>
        <dbReference type="Proteomes" id="UP000499080"/>
    </source>
</evidence>
<protein>
    <submittedName>
        <fullName evidence="1">Uncharacterized protein</fullName>
    </submittedName>
</protein>
<comment type="caution">
    <text evidence="1">The sequence shown here is derived from an EMBL/GenBank/DDBJ whole genome shotgun (WGS) entry which is preliminary data.</text>
</comment>
<gene>
    <name evidence="2" type="ORF">AVEN_126503_1</name>
    <name evidence="1" type="ORF">AVEN_153529_1</name>
</gene>
<accession>A0A4Y2JAV6</accession>
<evidence type="ECO:0000313" key="2">
    <source>
        <dbReference type="EMBL" id="GBN30758.1"/>
    </source>
</evidence>